<dbReference type="EMBL" id="JACEIK010000968">
    <property type="protein sequence ID" value="MCD7464475.1"/>
    <property type="molecule type" value="Genomic_DNA"/>
</dbReference>
<organism evidence="1 2">
    <name type="scientific">Datura stramonium</name>
    <name type="common">Jimsonweed</name>
    <name type="synonym">Common thornapple</name>
    <dbReference type="NCBI Taxonomy" id="4076"/>
    <lineage>
        <taxon>Eukaryota</taxon>
        <taxon>Viridiplantae</taxon>
        <taxon>Streptophyta</taxon>
        <taxon>Embryophyta</taxon>
        <taxon>Tracheophyta</taxon>
        <taxon>Spermatophyta</taxon>
        <taxon>Magnoliopsida</taxon>
        <taxon>eudicotyledons</taxon>
        <taxon>Gunneridae</taxon>
        <taxon>Pentapetalae</taxon>
        <taxon>asterids</taxon>
        <taxon>lamiids</taxon>
        <taxon>Solanales</taxon>
        <taxon>Solanaceae</taxon>
        <taxon>Solanoideae</taxon>
        <taxon>Datureae</taxon>
        <taxon>Datura</taxon>
    </lineage>
</organism>
<name>A0ABS8T0A0_DATST</name>
<reference evidence="1 2" key="1">
    <citation type="journal article" date="2021" name="BMC Genomics">
        <title>Datura genome reveals duplications of psychoactive alkaloid biosynthetic genes and high mutation rate following tissue culture.</title>
        <authorList>
            <person name="Rajewski A."/>
            <person name="Carter-House D."/>
            <person name="Stajich J."/>
            <person name="Litt A."/>
        </authorList>
    </citation>
    <scope>NUCLEOTIDE SEQUENCE [LARGE SCALE GENOMIC DNA]</scope>
    <source>
        <strain evidence="1">AR-01</strain>
    </source>
</reference>
<gene>
    <name evidence="1" type="ORF">HAX54_052824</name>
</gene>
<comment type="caution">
    <text evidence="1">The sequence shown here is derived from an EMBL/GenBank/DDBJ whole genome shotgun (WGS) entry which is preliminary data.</text>
</comment>
<sequence>MTPTLEEVIESFERLIDTVDDPKLAVVGLSCWLLLLSPHPADLGVHSFGTLISSITEARSCYKEFSKKREKEKRRENKRRENIISFNG</sequence>
<proteinExistence type="predicted"/>
<protein>
    <submittedName>
        <fullName evidence="1">Uncharacterized protein</fullName>
    </submittedName>
</protein>
<evidence type="ECO:0000313" key="2">
    <source>
        <dbReference type="Proteomes" id="UP000823775"/>
    </source>
</evidence>
<dbReference type="Proteomes" id="UP000823775">
    <property type="component" value="Unassembled WGS sequence"/>
</dbReference>
<evidence type="ECO:0000313" key="1">
    <source>
        <dbReference type="EMBL" id="MCD7464475.1"/>
    </source>
</evidence>
<keyword evidence="2" id="KW-1185">Reference proteome</keyword>
<accession>A0ABS8T0A0</accession>